<dbReference type="Gene3D" id="3.40.630.30">
    <property type="match status" value="1"/>
</dbReference>
<name>A0A3R5X1S1_9CLOT</name>
<evidence type="ECO:0000313" key="2">
    <source>
        <dbReference type="EMBL" id="QAA32266.1"/>
    </source>
</evidence>
<dbReference type="SUPFAM" id="SSF55729">
    <property type="entry name" value="Acyl-CoA N-acyltransferases (Nat)"/>
    <property type="match status" value="1"/>
</dbReference>
<protein>
    <submittedName>
        <fullName evidence="2">GNAT family N-acetyltransferase</fullName>
    </submittedName>
</protein>
<keyword evidence="3" id="KW-1185">Reference proteome</keyword>
<evidence type="ECO:0000313" key="3">
    <source>
        <dbReference type="Proteomes" id="UP000286268"/>
    </source>
</evidence>
<dbReference type="InterPro" id="IPR000182">
    <property type="entry name" value="GNAT_dom"/>
</dbReference>
<accession>A0A3R5X1S1</accession>
<feature type="domain" description="N-acetyltransferase" evidence="1">
    <location>
        <begin position="8"/>
        <end position="167"/>
    </location>
</feature>
<organism evidence="2 3">
    <name type="scientific">Clostridium manihotivorum</name>
    <dbReference type="NCBI Taxonomy" id="2320868"/>
    <lineage>
        <taxon>Bacteria</taxon>
        <taxon>Bacillati</taxon>
        <taxon>Bacillota</taxon>
        <taxon>Clostridia</taxon>
        <taxon>Eubacteriales</taxon>
        <taxon>Clostridiaceae</taxon>
        <taxon>Clostridium</taxon>
    </lineage>
</organism>
<dbReference type="EMBL" id="CP025746">
    <property type="protein sequence ID" value="QAA32266.1"/>
    <property type="molecule type" value="Genomic_DNA"/>
</dbReference>
<dbReference type="GO" id="GO:0016747">
    <property type="term" value="F:acyltransferase activity, transferring groups other than amino-acyl groups"/>
    <property type="evidence" value="ECO:0007669"/>
    <property type="project" value="InterPro"/>
</dbReference>
<dbReference type="PANTHER" id="PTHR43792:SF1">
    <property type="entry name" value="N-ACETYLTRANSFERASE DOMAIN-CONTAINING PROTEIN"/>
    <property type="match status" value="1"/>
</dbReference>
<evidence type="ECO:0000259" key="1">
    <source>
        <dbReference type="PROSITE" id="PS51186"/>
    </source>
</evidence>
<dbReference type="RefSeq" id="WP_128213055.1">
    <property type="nucleotide sequence ID" value="NZ_CP025746.1"/>
</dbReference>
<dbReference type="OrthoDB" id="9798081at2"/>
<dbReference type="InterPro" id="IPR016181">
    <property type="entry name" value="Acyl_CoA_acyltransferase"/>
</dbReference>
<dbReference type="AlphaFoldDB" id="A0A3R5X1S1"/>
<dbReference type="InterPro" id="IPR051531">
    <property type="entry name" value="N-acetyltransferase"/>
</dbReference>
<dbReference type="KEGG" id="cmah:C1I91_11790"/>
<sequence>MVLETERLVLREMTQPDFPALCKILQDDDVMYAYEGAFSIDEVQVWLDRQIERYKEFGFGLWAVVLKETGLMIGQCGLSMQPYNGDKVLEVGYLFQKEYWHHGYASEAAIACKEYAFDKLKAKEVYSIIRDTNIPSQNVAIRNGMTCVGKFIKHYRGVNVPHYLFCANRD</sequence>
<gene>
    <name evidence="2" type="ORF">C1I91_11790</name>
</gene>
<dbReference type="PROSITE" id="PS51186">
    <property type="entry name" value="GNAT"/>
    <property type="match status" value="1"/>
</dbReference>
<dbReference type="PANTHER" id="PTHR43792">
    <property type="entry name" value="GNAT FAMILY, PUTATIVE (AFU_ORTHOLOGUE AFUA_3G00765)-RELATED-RELATED"/>
    <property type="match status" value="1"/>
</dbReference>
<dbReference type="Proteomes" id="UP000286268">
    <property type="component" value="Chromosome"/>
</dbReference>
<proteinExistence type="predicted"/>
<reference evidence="2 3" key="1">
    <citation type="submission" date="2018-01" db="EMBL/GenBank/DDBJ databases">
        <title>Genome Sequencing and Assembly of Anaerobacter polyendosporus strain CT4.</title>
        <authorList>
            <person name="Tachaapaikoon C."/>
            <person name="Sutheeworapong S."/>
            <person name="Jenjaroenpun P."/>
            <person name="Wongsurawat T."/>
            <person name="Nookeaw I."/>
            <person name="Cheawchanlertfa P."/>
            <person name="Kosugi A."/>
            <person name="Cheevadhanarak S."/>
            <person name="Ratanakhanokchai K."/>
        </authorList>
    </citation>
    <scope>NUCLEOTIDE SEQUENCE [LARGE SCALE GENOMIC DNA]</scope>
    <source>
        <strain evidence="2 3">CT4</strain>
    </source>
</reference>
<dbReference type="Pfam" id="PF13302">
    <property type="entry name" value="Acetyltransf_3"/>
    <property type="match status" value="1"/>
</dbReference>
<keyword evidence="2" id="KW-0808">Transferase</keyword>